<dbReference type="AlphaFoldDB" id="A0A3S4LX64"/>
<accession>A0A3S4LX64</accession>
<name>A0A3S4LX64_SALET</name>
<protein>
    <submittedName>
        <fullName evidence="1">Uncharacterized protein</fullName>
    </submittedName>
</protein>
<evidence type="ECO:0000313" key="2">
    <source>
        <dbReference type="Proteomes" id="UP000269208"/>
    </source>
</evidence>
<proteinExistence type="predicted"/>
<reference evidence="1 2" key="1">
    <citation type="submission" date="2018-12" db="EMBL/GenBank/DDBJ databases">
        <authorList>
            <consortium name="Pathogen Informatics"/>
        </authorList>
    </citation>
    <scope>NUCLEOTIDE SEQUENCE [LARGE SCALE GENOMIC DNA]</scope>
    <source>
        <strain evidence="1 2">NCTC6754</strain>
    </source>
</reference>
<gene>
    <name evidence="1" type="ORF">NCTC6754_05107</name>
</gene>
<dbReference type="EMBL" id="LR134190">
    <property type="protein sequence ID" value="VEB57857.1"/>
    <property type="molecule type" value="Genomic_DNA"/>
</dbReference>
<evidence type="ECO:0000313" key="1">
    <source>
        <dbReference type="EMBL" id="VEB57857.1"/>
    </source>
</evidence>
<dbReference type="Proteomes" id="UP000269208">
    <property type="component" value="Chromosome"/>
</dbReference>
<sequence length="51" mass="5347">MTVIQDAVISFALDGGEPGAKNILDVTLALLAADFASVITTKELSERLLSK</sequence>
<organism evidence="1 2">
    <name type="scientific">Salmonella enterica I</name>
    <dbReference type="NCBI Taxonomy" id="59201"/>
    <lineage>
        <taxon>Bacteria</taxon>
        <taxon>Pseudomonadati</taxon>
        <taxon>Pseudomonadota</taxon>
        <taxon>Gammaproteobacteria</taxon>
        <taxon>Enterobacterales</taxon>
        <taxon>Enterobacteriaceae</taxon>
        <taxon>Salmonella</taxon>
    </lineage>
</organism>